<keyword evidence="4" id="KW-0496">Mitochondrion</keyword>
<proteinExistence type="inferred from homology"/>
<keyword evidence="8" id="KW-1185">Reference proteome</keyword>
<name>A0A6G1LCV5_9PEZI</name>
<dbReference type="GO" id="GO:0032543">
    <property type="term" value="P:mitochondrial translation"/>
    <property type="evidence" value="ECO:0007669"/>
    <property type="project" value="UniProtKB-ARBA"/>
</dbReference>
<feature type="domain" description="Prokaryotic-type class I peptide chain release factors" evidence="6">
    <location>
        <begin position="20"/>
        <end position="117"/>
    </location>
</feature>
<feature type="compositionally biased region" description="Basic and acidic residues" evidence="5">
    <location>
        <begin position="117"/>
        <end position="126"/>
    </location>
</feature>
<dbReference type="AlphaFoldDB" id="A0A6G1LCV5"/>
<dbReference type="GO" id="GO:0003747">
    <property type="term" value="F:translation release factor activity"/>
    <property type="evidence" value="ECO:0007669"/>
    <property type="project" value="InterPro"/>
</dbReference>
<dbReference type="PANTHER" id="PTHR46203">
    <property type="entry name" value="PROBABLE PEPTIDE CHAIN RELEASE FACTOR C12ORF65"/>
    <property type="match status" value="1"/>
</dbReference>
<organism evidence="7 8">
    <name type="scientific">Teratosphaeria nubilosa</name>
    <dbReference type="NCBI Taxonomy" id="161662"/>
    <lineage>
        <taxon>Eukaryota</taxon>
        <taxon>Fungi</taxon>
        <taxon>Dikarya</taxon>
        <taxon>Ascomycota</taxon>
        <taxon>Pezizomycotina</taxon>
        <taxon>Dothideomycetes</taxon>
        <taxon>Dothideomycetidae</taxon>
        <taxon>Mycosphaerellales</taxon>
        <taxon>Teratosphaeriaceae</taxon>
        <taxon>Teratosphaeria</taxon>
    </lineage>
</organism>
<dbReference type="SUPFAM" id="SSF75620">
    <property type="entry name" value="Release factor"/>
    <property type="match status" value="1"/>
</dbReference>
<evidence type="ECO:0000256" key="2">
    <source>
        <dbReference type="ARBA" id="ARBA00010835"/>
    </source>
</evidence>
<evidence type="ECO:0000313" key="7">
    <source>
        <dbReference type="EMBL" id="KAF2770763.1"/>
    </source>
</evidence>
<comment type="subcellular location">
    <subcellularLocation>
        <location evidence="1">Mitochondrion</location>
    </subcellularLocation>
</comment>
<feature type="region of interest" description="Disordered" evidence="5">
    <location>
        <begin position="86"/>
        <end position="168"/>
    </location>
</feature>
<dbReference type="GO" id="GO:0005739">
    <property type="term" value="C:mitochondrion"/>
    <property type="evidence" value="ECO:0007669"/>
    <property type="project" value="UniProtKB-SubCell"/>
</dbReference>
<evidence type="ECO:0000256" key="3">
    <source>
        <dbReference type="ARBA" id="ARBA00022946"/>
    </source>
</evidence>
<gene>
    <name evidence="7" type="ORF">EJ03DRAFT_269926</name>
</gene>
<sequence length="168" mass="18359">MRPLSTVSRLQDKALPPRPKILEAEIEESFLKGTGPGGQKINKTSSAVQLKHLPTGIVVKCQETRSRQQNRKFARQILAERLDVLEKGGQSRTAIKAERAKAKKASAAKKSKRKYRKLAEEKEGKDGGMATVDSEESDGEDGSGGAEIIRDTETPRNTDEKKSGTDQG</sequence>
<dbReference type="Proteomes" id="UP000799436">
    <property type="component" value="Unassembled WGS sequence"/>
</dbReference>
<dbReference type="Pfam" id="PF00472">
    <property type="entry name" value="RF-1"/>
    <property type="match status" value="1"/>
</dbReference>
<keyword evidence="3" id="KW-0809">Transit peptide</keyword>
<feature type="compositionally biased region" description="Basic and acidic residues" evidence="5">
    <location>
        <begin position="148"/>
        <end position="168"/>
    </location>
</feature>
<dbReference type="OrthoDB" id="277888at2759"/>
<evidence type="ECO:0000259" key="6">
    <source>
        <dbReference type="Pfam" id="PF00472"/>
    </source>
</evidence>
<dbReference type="FunFam" id="3.30.160.20:FF:000065">
    <property type="entry name" value="Peptidyl-tRNA hydrolase domain protein"/>
    <property type="match status" value="1"/>
</dbReference>
<evidence type="ECO:0000256" key="5">
    <source>
        <dbReference type="SAM" id="MobiDB-lite"/>
    </source>
</evidence>
<dbReference type="InterPro" id="IPR000352">
    <property type="entry name" value="Pep_chain_release_fac_I"/>
</dbReference>
<dbReference type="InterPro" id="IPR045853">
    <property type="entry name" value="Pep_chain_release_fac_I_sf"/>
</dbReference>
<reference evidence="7" key="1">
    <citation type="journal article" date="2020" name="Stud. Mycol.">
        <title>101 Dothideomycetes genomes: a test case for predicting lifestyles and emergence of pathogens.</title>
        <authorList>
            <person name="Haridas S."/>
            <person name="Albert R."/>
            <person name="Binder M."/>
            <person name="Bloem J."/>
            <person name="Labutti K."/>
            <person name="Salamov A."/>
            <person name="Andreopoulos B."/>
            <person name="Baker S."/>
            <person name="Barry K."/>
            <person name="Bills G."/>
            <person name="Bluhm B."/>
            <person name="Cannon C."/>
            <person name="Castanera R."/>
            <person name="Culley D."/>
            <person name="Daum C."/>
            <person name="Ezra D."/>
            <person name="Gonzalez J."/>
            <person name="Henrissat B."/>
            <person name="Kuo A."/>
            <person name="Liang C."/>
            <person name="Lipzen A."/>
            <person name="Lutzoni F."/>
            <person name="Magnuson J."/>
            <person name="Mondo S."/>
            <person name="Nolan M."/>
            <person name="Ohm R."/>
            <person name="Pangilinan J."/>
            <person name="Park H.-J."/>
            <person name="Ramirez L."/>
            <person name="Alfaro M."/>
            <person name="Sun H."/>
            <person name="Tritt A."/>
            <person name="Yoshinaga Y."/>
            <person name="Zwiers L.-H."/>
            <person name="Turgeon B."/>
            <person name="Goodwin S."/>
            <person name="Spatafora J."/>
            <person name="Crous P."/>
            <person name="Grigoriev I."/>
        </authorList>
    </citation>
    <scope>NUCLEOTIDE SEQUENCE</scope>
    <source>
        <strain evidence="7">CBS 116005</strain>
    </source>
</reference>
<dbReference type="Gene3D" id="3.30.160.20">
    <property type="match status" value="1"/>
</dbReference>
<evidence type="ECO:0000256" key="1">
    <source>
        <dbReference type="ARBA" id="ARBA00004173"/>
    </source>
</evidence>
<dbReference type="PANTHER" id="PTHR46203:SF1">
    <property type="entry name" value="MITOCHONDRIAL TRANSLATION RELEASE FACTOR IN RESCUE"/>
    <property type="match status" value="1"/>
</dbReference>
<evidence type="ECO:0000256" key="4">
    <source>
        <dbReference type="ARBA" id="ARBA00023128"/>
    </source>
</evidence>
<accession>A0A6G1LCV5</accession>
<evidence type="ECO:0000313" key="8">
    <source>
        <dbReference type="Proteomes" id="UP000799436"/>
    </source>
</evidence>
<dbReference type="EMBL" id="ML995823">
    <property type="protein sequence ID" value="KAF2770763.1"/>
    <property type="molecule type" value="Genomic_DNA"/>
</dbReference>
<dbReference type="InterPro" id="IPR052405">
    <property type="entry name" value="Mito_Transl_Release_Factor"/>
</dbReference>
<feature type="compositionally biased region" description="Basic residues" evidence="5">
    <location>
        <begin position="101"/>
        <end position="116"/>
    </location>
</feature>
<comment type="similarity">
    <text evidence="2">Belongs to the prokaryotic/mitochondrial release factor family.</text>
</comment>
<protein>
    <recommendedName>
        <fullName evidence="6">Prokaryotic-type class I peptide chain release factors domain-containing protein</fullName>
    </recommendedName>
</protein>